<evidence type="ECO:0000313" key="2">
    <source>
        <dbReference type="Proteomes" id="UP000231246"/>
    </source>
</evidence>
<dbReference type="EMBL" id="PCTA01000026">
    <property type="protein sequence ID" value="PIP61416.1"/>
    <property type="molecule type" value="Genomic_DNA"/>
</dbReference>
<sequence>MIKTLTEARVRKIVREETSHLVTKEDAKQFLTKEDGEKFATKKDLIGLARGTELDELKIEFKDNLAKWKDELFTKIDAVLGRFDKAETERIILQERERSNSKKNGHLKAQVHDHENRIEIFEKQVLIQ</sequence>
<gene>
    <name evidence="1" type="ORF">COW99_03895</name>
</gene>
<proteinExistence type="predicted"/>
<evidence type="ECO:0000313" key="1">
    <source>
        <dbReference type="EMBL" id="PIP61416.1"/>
    </source>
</evidence>
<comment type="caution">
    <text evidence="1">The sequence shown here is derived from an EMBL/GenBank/DDBJ whole genome shotgun (WGS) entry which is preliminary data.</text>
</comment>
<organism evidence="1 2">
    <name type="scientific">Candidatus Roizmanbacteria bacterium CG22_combo_CG10-13_8_21_14_all_38_20</name>
    <dbReference type="NCBI Taxonomy" id="1974862"/>
    <lineage>
        <taxon>Bacteria</taxon>
        <taxon>Candidatus Roizmaniibacteriota</taxon>
    </lineage>
</organism>
<dbReference type="Proteomes" id="UP000231246">
    <property type="component" value="Unassembled WGS sequence"/>
</dbReference>
<dbReference type="AlphaFoldDB" id="A0A2H0BUQ1"/>
<reference evidence="1 2" key="1">
    <citation type="submission" date="2017-09" db="EMBL/GenBank/DDBJ databases">
        <title>Depth-based differentiation of microbial function through sediment-hosted aquifers and enrichment of novel symbionts in the deep terrestrial subsurface.</title>
        <authorList>
            <person name="Probst A.J."/>
            <person name="Ladd B."/>
            <person name="Jarett J.K."/>
            <person name="Geller-Mcgrath D.E."/>
            <person name="Sieber C.M."/>
            <person name="Emerson J.B."/>
            <person name="Anantharaman K."/>
            <person name="Thomas B.C."/>
            <person name="Malmstrom R."/>
            <person name="Stieglmeier M."/>
            <person name="Klingl A."/>
            <person name="Woyke T."/>
            <person name="Ryan C.M."/>
            <person name="Banfield J.F."/>
        </authorList>
    </citation>
    <scope>NUCLEOTIDE SEQUENCE [LARGE SCALE GENOMIC DNA]</scope>
    <source>
        <strain evidence="1">CG22_combo_CG10-13_8_21_14_all_38_20</strain>
    </source>
</reference>
<accession>A0A2H0BUQ1</accession>
<name>A0A2H0BUQ1_9BACT</name>
<protein>
    <submittedName>
        <fullName evidence="1">Uncharacterized protein</fullName>
    </submittedName>
</protein>